<dbReference type="Proteomes" id="UP000092462">
    <property type="component" value="Unassembled WGS sequence"/>
</dbReference>
<dbReference type="InterPro" id="IPR051641">
    <property type="entry name" value="RGK_GTP-binding_reg"/>
</dbReference>
<dbReference type="PANTHER" id="PTHR45775:SF1">
    <property type="entry name" value="RAD, GEM_KIR FAMILY MEMBER 3, ISOFORM E"/>
    <property type="match status" value="1"/>
</dbReference>
<evidence type="ECO:0000313" key="3">
    <source>
        <dbReference type="EnsemblMetazoa" id="PPAI009852-PA"/>
    </source>
</evidence>
<sequence length="90" mass="10397">MSEVDNYHHLHHPVYTENWKEHPESIELKLDELEKADAFLVVYSVVDKASFSRCEQLISMLQDMDLVRSRALILVGNKIDLARSRAVSSQ</sequence>
<dbReference type="VEuPathDB" id="VectorBase:PPAPM1_000209"/>
<dbReference type="InterPro" id="IPR027417">
    <property type="entry name" value="P-loop_NTPase"/>
</dbReference>
<dbReference type="EMBL" id="AJVK01081611">
    <property type="status" value="NOT_ANNOTATED_CDS"/>
    <property type="molecule type" value="Genomic_DNA"/>
</dbReference>
<dbReference type="AlphaFoldDB" id="A0A1B0EZL6"/>
<evidence type="ECO:0000256" key="2">
    <source>
        <dbReference type="ARBA" id="ARBA00022553"/>
    </source>
</evidence>
<name>A0A1B0EZL6_PHLPP</name>
<protein>
    <submittedName>
        <fullName evidence="3">Uncharacterized protein</fullName>
    </submittedName>
</protein>
<dbReference type="SUPFAM" id="SSF52540">
    <property type="entry name" value="P-loop containing nucleoside triphosphate hydrolases"/>
    <property type="match status" value="1"/>
</dbReference>
<dbReference type="Gene3D" id="3.40.50.300">
    <property type="entry name" value="P-loop containing nucleotide triphosphate hydrolases"/>
    <property type="match status" value="1"/>
</dbReference>
<dbReference type="GO" id="GO:0005246">
    <property type="term" value="F:calcium channel regulator activity"/>
    <property type="evidence" value="ECO:0007669"/>
    <property type="project" value="TreeGrafter"/>
</dbReference>
<evidence type="ECO:0000313" key="4">
    <source>
        <dbReference type="Proteomes" id="UP000092462"/>
    </source>
</evidence>
<keyword evidence="2" id="KW-0597">Phosphoprotein</keyword>
<dbReference type="GO" id="GO:0003924">
    <property type="term" value="F:GTPase activity"/>
    <property type="evidence" value="ECO:0007669"/>
    <property type="project" value="InterPro"/>
</dbReference>
<proteinExistence type="inferred from homology"/>
<dbReference type="InterPro" id="IPR001806">
    <property type="entry name" value="Small_GTPase"/>
</dbReference>
<dbReference type="GO" id="GO:0005525">
    <property type="term" value="F:GTP binding"/>
    <property type="evidence" value="ECO:0007669"/>
    <property type="project" value="InterPro"/>
</dbReference>
<dbReference type="PANTHER" id="PTHR45775">
    <property type="entry name" value="RAD, GEM/KIR FAMILY MEMBER 2, ISOFORM C"/>
    <property type="match status" value="1"/>
</dbReference>
<comment type="similarity">
    <text evidence="1">Belongs to the small GTPase superfamily. RGK family.</text>
</comment>
<accession>A0A1B0EZL6</accession>
<keyword evidence="4" id="KW-1185">Reference proteome</keyword>
<evidence type="ECO:0000256" key="1">
    <source>
        <dbReference type="ARBA" id="ARBA00008846"/>
    </source>
</evidence>
<organism evidence="3 4">
    <name type="scientific">Phlebotomus papatasi</name>
    <name type="common">Sandfly</name>
    <dbReference type="NCBI Taxonomy" id="29031"/>
    <lineage>
        <taxon>Eukaryota</taxon>
        <taxon>Metazoa</taxon>
        <taxon>Ecdysozoa</taxon>
        <taxon>Arthropoda</taxon>
        <taxon>Hexapoda</taxon>
        <taxon>Insecta</taxon>
        <taxon>Pterygota</taxon>
        <taxon>Neoptera</taxon>
        <taxon>Endopterygota</taxon>
        <taxon>Diptera</taxon>
        <taxon>Nematocera</taxon>
        <taxon>Psychodoidea</taxon>
        <taxon>Psychodidae</taxon>
        <taxon>Phlebotomus</taxon>
        <taxon>Phlebotomus</taxon>
    </lineage>
</organism>
<dbReference type="VEuPathDB" id="VectorBase:PPAI009852"/>
<dbReference type="GO" id="GO:0005886">
    <property type="term" value="C:plasma membrane"/>
    <property type="evidence" value="ECO:0007669"/>
    <property type="project" value="TreeGrafter"/>
</dbReference>
<dbReference type="EnsemblMetazoa" id="PPAI009852-RA">
    <property type="protein sequence ID" value="PPAI009852-PA"/>
    <property type="gene ID" value="PPAI009852"/>
</dbReference>
<reference evidence="3" key="1">
    <citation type="submission" date="2022-08" db="UniProtKB">
        <authorList>
            <consortium name="EnsemblMetazoa"/>
        </authorList>
    </citation>
    <scope>IDENTIFICATION</scope>
    <source>
        <strain evidence="3">Israel</strain>
    </source>
</reference>
<dbReference type="Pfam" id="PF00071">
    <property type="entry name" value="Ras"/>
    <property type="match status" value="1"/>
</dbReference>